<evidence type="ECO:0000313" key="2">
    <source>
        <dbReference type="Proteomes" id="UP001361239"/>
    </source>
</evidence>
<dbReference type="NCBIfam" id="TIGR02118">
    <property type="entry name" value="EthD family reductase"/>
    <property type="match status" value="1"/>
</dbReference>
<name>A0ABU8S0W5_9SPHN</name>
<evidence type="ECO:0000313" key="1">
    <source>
        <dbReference type="EMBL" id="MEJ5978897.1"/>
    </source>
</evidence>
<dbReference type="EMBL" id="JBBHJZ010000004">
    <property type="protein sequence ID" value="MEJ5978897.1"/>
    <property type="molecule type" value="Genomic_DNA"/>
</dbReference>
<keyword evidence="2" id="KW-1185">Reference proteome</keyword>
<gene>
    <name evidence="1" type="ORF">WG901_19745</name>
</gene>
<dbReference type="PANTHER" id="PTHR40260:SF2">
    <property type="entry name" value="BLR8190 PROTEIN"/>
    <property type="match status" value="1"/>
</dbReference>
<proteinExistence type="predicted"/>
<accession>A0ABU8S0W5</accession>
<organism evidence="1 2">
    <name type="scientific">Novosphingobium anseongense</name>
    <dbReference type="NCBI Taxonomy" id="3133436"/>
    <lineage>
        <taxon>Bacteria</taxon>
        <taxon>Pseudomonadati</taxon>
        <taxon>Pseudomonadota</taxon>
        <taxon>Alphaproteobacteria</taxon>
        <taxon>Sphingomonadales</taxon>
        <taxon>Sphingomonadaceae</taxon>
        <taxon>Novosphingobium</taxon>
    </lineage>
</organism>
<dbReference type="InterPro" id="IPR011008">
    <property type="entry name" value="Dimeric_a/b-barrel"/>
</dbReference>
<sequence>MIRVSALYPNSDGSRFDACYYAERHEPFARNLLEPFGLSEIRTTLGLSALDGTPPAFWAISEMVFATRGQFDSAMEHCGERLFADIPNYTDVVPVLQFSELGSDAAP</sequence>
<dbReference type="Proteomes" id="UP001361239">
    <property type="component" value="Unassembled WGS sequence"/>
</dbReference>
<dbReference type="SUPFAM" id="SSF54909">
    <property type="entry name" value="Dimeric alpha+beta barrel"/>
    <property type="match status" value="1"/>
</dbReference>
<comment type="caution">
    <text evidence="1">The sequence shown here is derived from an EMBL/GenBank/DDBJ whole genome shotgun (WGS) entry which is preliminary data.</text>
</comment>
<dbReference type="InterPro" id="IPR009799">
    <property type="entry name" value="EthD_dom"/>
</dbReference>
<dbReference type="RefSeq" id="WP_339588832.1">
    <property type="nucleotide sequence ID" value="NZ_JBBHJZ010000004.1"/>
</dbReference>
<reference evidence="1 2" key="1">
    <citation type="submission" date="2024-03" db="EMBL/GenBank/DDBJ databases">
        <authorList>
            <person name="Jo J.-H."/>
        </authorList>
    </citation>
    <scope>NUCLEOTIDE SEQUENCE [LARGE SCALE GENOMIC DNA]</scope>
    <source>
        <strain evidence="1 2">PS1R-30</strain>
    </source>
</reference>
<protein>
    <submittedName>
        <fullName evidence="1">EthD family reductase</fullName>
    </submittedName>
</protein>
<dbReference type="PANTHER" id="PTHR40260">
    <property type="entry name" value="BLR8190 PROTEIN"/>
    <property type="match status" value="1"/>
</dbReference>
<dbReference type="Gene3D" id="3.30.70.100">
    <property type="match status" value="1"/>
</dbReference>